<evidence type="ECO:0000313" key="2">
    <source>
        <dbReference type="EMBL" id="THE65508.1"/>
    </source>
</evidence>
<proteinExistence type="predicted"/>
<name>A0A4S3TSB2_9EURY</name>
<organism evidence="2 3">
    <name type="scientific">Salinadaptatus halalkaliphilus</name>
    <dbReference type="NCBI Taxonomy" id="2419781"/>
    <lineage>
        <taxon>Archaea</taxon>
        <taxon>Methanobacteriati</taxon>
        <taxon>Methanobacteriota</taxon>
        <taxon>Stenosarchaea group</taxon>
        <taxon>Halobacteria</taxon>
        <taxon>Halobacteriales</taxon>
        <taxon>Natrialbaceae</taxon>
        <taxon>Salinadaptatus</taxon>
    </lineage>
</organism>
<accession>A0A4S3TSB2</accession>
<dbReference type="OrthoDB" id="247722at2157"/>
<keyword evidence="3" id="KW-1185">Reference proteome</keyword>
<dbReference type="RefSeq" id="WP_141464041.1">
    <property type="nucleotide sequence ID" value="NZ_RBZW01000020.1"/>
</dbReference>
<dbReference type="InterPro" id="IPR055768">
    <property type="entry name" value="DUF7344"/>
</dbReference>
<feature type="domain" description="DUF7344" evidence="1">
    <location>
        <begin position="26"/>
        <end position="102"/>
    </location>
</feature>
<comment type="caution">
    <text evidence="2">The sequence shown here is derived from an EMBL/GenBank/DDBJ whole genome shotgun (WGS) entry which is preliminary data.</text>
</comment>
<dbReference type="Proteomes" id="UP000318864">
    <property type="component" value="Unassembled WGS sequence"/>
</dbReference>
<evidence type="ECO:0000313" key="3">
    <source>
        <dbReference type="Proteomes" id="UP000318864"/>
    </source>
</evidence>
<sequence length="122" mass="13261">MDDWSNDAPLLDGAAAIDRPVDELLQLLADRCARSTIVYLFSEPETTLEQLAAIVAADHASETETIATEIDYELARTQLYHSTLPRLDDLGLLAFHPSDGTISETDIPLAIYAVLGVDCGDE</sequence>
<evidence type="ECO:0000259" key="1">
    <source>
        <dbReference type="Pfam" id="PF24035"/>
    </source>
</evidence>
<reference evidence="2 3" key="1">
    <citation type="submission" date="2018-10" db="EMBL/GenBank/DDBJ databases">
        <title>Natronolimnobius sp. XQ-INN 246 isolated from Inner Mongolia Autonomous Region of China.</title>
        <authorList>
            <person name="Xue Q."/>
        </authorList>
    </citation>
    <scope>NUCLEOTIDE SEQUENCE [LARGE SCALE GENOMIC DNA]</scope>
    <source>
        <strain evidence="2 3">XQ-INN 246</strain>
    </source>
</reference>
<protein>
    <recommendedName>
        <fullName evidence="1">DUF7344 domain-containing protein</fullName>
    </recommendedName>
</protein>
<dbReference type="Pfam" id="PF24035">
    <property type="entry name" value="DUF7344"/>
    <property type="match status" value="1"/>
</dbReference>
<gene>
    <name evidence="2" type="ORF">D8Y22_07280</name>
</gene>
<dbReference type="EMBL" id="RBZW01000020">
    <property type="protein sequence ID" value="THE65508.1"/>
    <property type="molecule type" value="Genomic_DNA"/>
</dbReference>
<dbReference type="AlphaFoldDB" id="A0A4S3TSB2"/>